<comment type="caution">
    <text evidence="1">The sequence shown here is derived from an EMBL/GenBank/DDBJ whole genome shotgun (WGS) entry which is preliminary data.</text>
</comment>
<keyword evidence="2" id="KW-1185">Reference proteome</keyword>
<dbReference type="EMBL" id="SLWX01000001">
    <property type="protein sequence ID" value="TCO78590.1"/>
    <property type="molecule type" value="Genomic_DNA"/>
</dbReference>
<evidence type="ECO:0000313" key="2">
    <source>
        <dbReference type="Proteomes" id="UP000294980"/>
    </source>
</evidence>
<protein>
    <submittedName>
        <fullName evidence="1">Rnk-like GreA/GreB family RNA polymerase interacting protein</fullName>
    </submittedName>
</protein>
<dbReference type="SUPFAM" id="SSF89069">
    <property type="entry name" value="N-terminal, cytoplasmic domain of anti-sigmaE factor RseA"/>
    <property type="match status" value="1"/>
</dbReference>
<gene>
    <name evidence="1" type="ORF">EV688_101408</name>
</gene>
<dbReference type="Gene3D" id="1.10.10.880">
    <property type="entry name" value="Anti sigma-E protein RseA, N-terminal domain"/>
    <property type="match status" value="1"/>
</dbReference>
<organism evidence="1 2">
    <name type="scientific">Chromatocurvus halotolerans</name>
    <dbReference type="NCBI Taxonomy" id="1132028"/>
    <lineage>
        <taxon>Bacteria</taxon>
        <taxon>Pseudomonadati</taxon>
        <taxon>Pseudomonadota</taxon>
        <taxon>Gammaproteobacteria</taxon>
        <taxon>Cellvibrionales</taxon>
        <taxon>Halieaceae</taxon>
        <taxon>Chromatocurvus</taxon>
    </lineage>
</organism>
<evidence type="ECO:0000313" key="1">
    <source>
        <dbReference type="EMBL" id="TCO78590.1"/>
    </source>
</evidence>
<dbReference type="GO" id="GO:0016989">
    <property type="term" value="F:sigma factor antagonist activity"/>
    <property type="evidence" value="ECO:0007669"/>
    <property type="project" value="InterPro"/>
</dbReference>
<dbReference type="InterPro" id="IPR036147">
    <property type="entry name" value="Anti-sigma_E_RseA_N_sf"/>
</dbReference>
<dbReference type="Proteomes" id="UP000294980">
    <property type="component" value="Unassembled WGS sequence"/>
</dbReference>
<dbReference type="AlphaFoldDB" id="A0A4V2SCA3"/>
<reference evidence="1 2" key="1">
    <citation type="submission" date="2019-03" db="EMBL/GenBank/DDBJ databases">
        <title>Genomic Encyclopedia of Type Strains, Phase IV (KMG-IV): sequencing the most valuable type-strain genomes for metagenomic binning, comparative biology and taxonomic classification.</title>
        <authorList>
            <person name="Goeker M."/>
        </authorList>
    </citation>
    <scope>NUCLEOTIDE SEQUENCE [LARGE SCALE GENOMIC DNA]</scope>
    <source>
        <strain evidence="1 2">DSM 23344</strain>
    </source>
</reference>
<proteinExistence type="predicted"/>
<accession>A0A4V2SCA3</accession>
<sequence>MTISEADFERLSQLLDGELDAASRQQLEQRMALEPELASAWQELQTINATLRQAYAGAATGIPQRITAMLDSAASRGRAKDNVVPFFRRQPLWPTALAASVVLALAIALIPDDTGSPASTPGLTLAAALESLPSGDTWTALEDGGQIQAVLTFASRNGGWCREFALKQTSRTGSQRGVACRTDGQWQTEVVAQAPEQESSDVYRPAGAGDSQAVHHFIRDQAADIPLSGPQEAALINSGWR</sequence>
<name>A0A4V2SCA3_9GAMM</name>